<feature type="region of interest" description="Disordered" evidence="5">
    <location>
        <begin position="74"/>
        <end position="168"/>
    </location>
</feature>
<evidence type="ECO:0000256" key="3">
    <source>
        <dbReference type="ARBA" id="ARBA00022833"/>
    </source>
</evidence>
<accession>A0A2P2ILD7</accession>
<proteinExistence type="predicted"/>
<feature type="compositionally biased region" description="Low complexity" evidence="5">
    <location>
        <begin position="146"/>
        <end position="158"/>
    </location>
</feature>
<evidence type="ECO:0000256" key="2">
    <source>
        <dbReference type="ARBA" id="ARBA00022771"/>
    </source>
</evidence>
<dbReference type="AlphaFoldDB" id="A0A2P2ILD7"/>
<dbReference type="EMBL" id="GGEC01001554">
    <property type="protein sequence ID" value="MBW82037.1"/>
    <property type="molecule type" value="Transcribed_RNA"/>
</dbReference>
<evidence type="ECO:0000256" key="1">
    <source>
        <dbReference type="ARBA" id="ARBA00022723"/>
    </source>
</evidence>
<organism evidence="7">
    <name type="scientific">Rhizophora mucronata</name>
    <name type="common">Asiatic mangrove</name>
    <dbReference type="NCBI Taxonomy" id="61149"/>
    <lineage>
        <taxon>Eukaryota</taxon>
        <taxon>Viridiplantae</taxon>
        <taxon>Streptophyta</taxon>
        <taxon>Embryophyta</taxon>
        <taxon>Tracheophyta</taxon>
        <taxon>Spermatophyta</taxon>
        <taxon>Magnoliopsida</taxon>
        <taxon>eudicotyledons</taxon>
        <taxon>Gunneridae</taxon>
        <taxon>Pentapetalae</taxon>
        <taxon>rosids</taxon>
        <taxon>fabids</taxon>
        <taxon>Malpighiales</taxon>
        <taxon>Rhizophoraceae</taxon>
        <taxon>Rhizophora</taxon>
    </lineage>
</organism>
<dbReference type="PANTHER" id="PTHR31717">
    <property type="entry name" value="ZINC FINGER PROTEIN CONSTANS-LIKE 10"/>
    <property type="match status" value="1"/>
</dbReference>
<sequence length="255" mass="28030">MKMKKCELCKFPARTFCESDQASLCWDCDARVHGANFLVARHSRGLLCHTCQSLTPWRASGSKLGHTISVCERCTGEPPNRQREEEEGGEDKEEESDEGGSTEDDDVEVEGAYLEDDENEDEDDDGDGDNQVVPWSYAPPSPHQPPAASSPSFASANSEDSMGRFACSDGEFSESLNAVSLKRTRDSTADPCSLLQDGFDRPSCQWKSDSSALTTRVSGCDFYSRPVKYQSTEPGRPAVQSDSRSAANIKRFNEN</sequence>
<dbReference type="InterPro" id="IPR049808">
    <property type="entry name" value="CONSTANS-like_Bbox1"/>
</dbReference>
<feature type="region of interest" description="Disordered" evidence="5">
    <location>
        <begin position="226"/>
        <end position="255"/>
    </location>
</feature>
<keyword evidence="1" id="KW-0479">Metal-binding</keyword>
<feature type="compositionally biased region" description="Acidic residues" evidence="5">
    <location>
        <begin position="85"/>
        <end position="128"/>
    </location>
</feature>
<evidence type="ECO:0000259" key="6">
    <source>
        <dbReference type="PROSITE" id="PS50119"/>
    </source>
</evidence>
<keyword evidence="3" id="KW-0862">Zinc</keyword>
<name>A0A2P2ILD7_RHIMU</name>
<keyword evidence="2 4" id="KW-0863">Zinc-finger</keyword>
<evidence type="ECO:0000256" key="5">
    <source>
        <dbReference type="SAM" id="MobiDB-lite"/>
    </source>
</evidence>
<dbReference type="GO" id="GO:0008270">
    <property type="term" value="F:zinc ion binding"/>
    <property type="evidence" value="ECO:0007669"/>
    <property type="project" value="UniProtKB-KW"/>
</dbReference>
<evidence type="ECO:0000256" key="4">
    <source>
        <dbReference type="PROSITE-ProRule" id="PRU00024"/>
    </source>
</evidence>
<evidence type="ECO:0000313" key="7">
    <source>
        <dbReference type="EMBL" id="MBW82037.1"/>
    </source>
</evidence>
<dbReference type="InterPro" id="IPR000315">
    <property type="entry name" value="Znf_B-box"/>
</dbReference>
<dbReference type="PROSITE" id="PS50119">
    <property type="entry name" value="ZF_BBOX"/>
    <property type="match status" value="1"/>
</dbReference>
<dbReference type="SMART" id="SM00336">
    <property type="entry name" value="BBOX"/>
    <property type="match status" value="1"/>
</dbReference>
<dbReference type="PANTHER" id="PTHR31717:SF60">
    <property type="entry name" value="B-BOX TYPE ZINC FINGER FAMILY PROTEIN"/>
    <property type="match status" value="1"/>
</dbReference>
<dbReference type="CDD" id="cd19821">
    <property type="entry name" value="Bbox1_BBX-like"/>
    <property type="match status" value="1"/>
</dbReference>
<reference evidence="7" key="1">
    <citation type="submission" date="2018-02" db="EMBL/GenBank/DDBJ databases">
        <title>Rhizophora mucronata_Transcriptome.</title>
        <authorList>
            <person name="Meera S.P."/>
            <person name="Sreeshan A."/>
            <person name="Augustine A."/>
        </authorList>
    </citation>
    <scope>NUCLEOTIDE SEQUENCE</scope>
    <source>
        <tissue evidence="7">Leaf</tissue>
    </source>
</reference>
<dbReference type="Pfam" id="PF00643">
    <property type="entry name" value="zf-B_box"/>
    <property type="match status" value="1"/>
</dbReference>
<feature type="domain" description="B box-type" evidence="6">
    <location>
        <begin position="1"/>
        <end position="47"/>
    </location>
</feature>
<protein>
    <submittedName>
        <fullName evidence="7">Putative zinc finger protein CONSTANS-LIKE 11</fullName>
    </submittedName>
</protein>